<dbReference type="SUPFAM" id="SSF49742">
    <property type="entry name" value="PHM/PNGase F"/>
    <property type="match status" value="1"/>
</dbReference>
<name>A0A0K1PKU6_9BACT</name>
<accession>A0A0K1PKU6</accession>
<keyword evidence="1" id="KW-1015">Disulfide bond</keyword>
<organism evidence="4 5">
    <name type="scientific">Labilithrix luteola</name>
    <dbReference type="NCBI Taxonomy" id="1391654"/>
    <lineage>
        <taxon>Bacteria</taxon>
        <taxon>Pseudomonadati</taxon>
        <taxon>Myxococcota</taxon>
        <taxon>Polyangia</taxon>
        <taxon>Polyangiales</taxon>
        <taxon>Labilitrichaceae</taxon>
        <taxon>Labilithrix</taxon>
    </lineage>
</organism>
<reference evidence="4 5" key="1">
    <citation type="submission" date="2015-08" db="EMBL/GenBank/DDBJ databases">
        <authorList>
            <person name="Babu N.S."/>
            <person name="Beckwith C.J."/>
            <person name="Beseler K.G."/>
            <person name="Brison A."/>
            <person name="Carone J.V."/>
            <person name="Caskin T.P."/>
            <person name="Diamond M."/>
            <person name="Durham M.E."/>
            <person name="Foxe J.M."/>
            <person name="Go M."/>
            <person name="Henderson B.A."/>
            <person name="Jones I.B."/>
            <person name="McGettigan J.A."/>
            <person name="Micheletti S.J."/>
            <person name="Nasrallah M.E."/>
            <person name="Ortiz D."/>
            <person name="Piller C.R."/>
            <person name="Privatt S.R."/>
            <person name="Schneider S.L."/>
            <person name="Sharp S."/>
            <person name="Smith T.C."/>
            <person name="Stanton J.D."/>
            <person name="Ullery H.E."/>
            <person name="Wilson R.J."/>
            <person name="Serrano M.G."/>
            <person name="Buck G."/>
            <person name="Lee V."/>
            <person name="Wang Y."/>
            <person name="Carvalho R."/>
            <person name="Voegtly L."/>
            <person name="Shi R."/>
            <person name="Duckworth R."/>
            <person name="Johnson A."/>
            <person name="Loviza R."/>
            <person name="Walstead R."/>
            <person name="Shah Z."/>
            <person name="Kiflezghi M."/>
            <person name="Wade K."/>
            <person name="Ball S.L."/>
            <person name="Bradley K.W."/>
            <person name="Asai D.J."/>
            <person name="Bowman C.A."/>
            <person name="Russell D.A."/>
            <person name="Pope W.H."/>
            <person name="Jacobs-Sera D."/>
            <person name="Hendrix R.W."/>
            <person name="Hatfull G.F."/>
        </authorList>
    </citation>
    <scope>NUCLEOTIDE SEQUENCE [LARGE SCALE GENOMIC DNA]</scope>
    <source>
        <strain evidence="4 5">DSM 27648</strain>
    </source>
</reference>
<evidence type="ECO:0000313" key="5">
    <source>
        <dbReference type="Proteomes" id="UP000064967"/>
    </source>
</evidence>
<evidence type="ECO:0000259" key="3">
    <source>
        <dbReference type="Pfam" id="PF09113"/>
    </source>
</evidence>
<evidence type="ECO:0000256" key="2">
    <source>
        <dbReference type="SAM" id="SignalP"/>
    </source>
</evidence>
<protein>
    <recommendedName>
        <fullName evidence="3">Peptide-N-glycosidase F C-terminal domain-containing protein</fullName>
    </recommendedName>
</protein>
<dbReference type="KEGG" id="llu:AKJ09_00827"/>
<gene>
    <name evidence="4" type="ORF">AKJ09_00827</name>
</gene>
<feature type="chain" id="PRO_5005465921" description="Peptide-N-glycosidase F C-terminal domain-containing protein" evidence="2">
    <location>
        <begin position="21"/>
        <end position="369"/>
    </location>
</feature>
<dbReference type="InterPro" id="IPR014784">
    <property type="entry name" value="Cu2_ascorb_mOase-like_C"/>
</dbReference>
<dbReference type="GO" id="GO:0016715">
    <property type="term" value="F:oxidoreductase activity, acting on paired donors, with incorporation or reduction of molecular oxygen, reduced ascorbate as one donor, and incorporation of one atom of oxygen"/>
    <property type="evidence" value="ECO:0007669"/>
    <property type="project" value="InterPro"/>
</dbReference>
<keyword evidence="2" id="KW-0732">Signal</keyword>
<dbReference type="EMBL" id="CP012333">
    <property type="protein sequence ID" value="AKU94163.1"/>
    <property type="molecule type" value="Genomic_DNA"/>
</dbReference>
<dbReference type="Proteomes" id="UP000064967">
    <property type="component" value="Chromosome"/>
</dbReference>
<dbReference type="Gene3D" id="2.60.120.230">
    <property type="match status" value="2"/>
</dbReference>
<feature type="domain" description="Peptide-N-glycosidase F C-terminal" evidence="3">
    <location>
        <begin position="225"/>
        <end position="362"/>
    </location>
</feature>
<dbReference type="InterPro" id="IPR008977">
    <property type="entry name" value="PHM/PNGase_F_dom_sf"/>
</dbReference>
<dbReference type="STRING" id="1391654.AKJ09_00827"/>
<dbReference type="PROSITE" id="PS51257">
    <property type="entry name" value="PROKAR_LIPOPROTEIN"/>
    <property type="match status" value="1"/>
</dbReference>
<sequence>MRALATALASAIGLTVAIVACSSSSESSSAKDVDASSAEASAPAPPSTLAVIDDARIGSHSEAPNFQKATGEFDPSTTGPFAEAKLVVDLTSSCFPFDKWQSDPPPSGQYWPASCDAFDRNFEIALFDPANDAAPGIELIRAITPFGGPLHLEADVTDLMNTVHGKRRMEITIPSYSDGEGKVSGSNGGWNVSAHIELTPGAAPRKVLAVVPVVYDSDTKGGAERALSFALPEGTTSTRIEYLATGHGGGAADADCIGPAEEFCKRNHTLTVDGAVLVSHKELWRTDCKNLCTVTKGGPFGDYCLQNPCGSQSSVKAPRANWCPGSETSPLVVEPESLGAGDHTFGITINKVADGGLWRISAKVFAYAD</sequence>
<evidence type="ECO:0000313" key="4">
    <source>
        <dbReference type="EMBL" id="AKU94163.1"/>
    </source>
</evidence>
<dbReference type="Pfam" id="PF09113">
    <property type="entry name" value="N-glycanase_C"/>
    <property type="match status" value="1"/>
</dbReference>
<evidence type="ECO:0000256" key="1">
    <source>
        <dbReference type="ARBA" id="ARBA00023157"/>
    </source>
</evidence>
<dbReference type="InterPro" id="IPR015197">
    <property type="entry name" value="PngaseF_C"/>
</dbReference>
<dbReference type="RefSeq" id="WP_146645803.1">
    <property type="nucleotide sequence ID" value="NZ_CP012333.1"/>
</dbReference>
<feature type="signal peptide" evidence="2">
    <location>
        <begin position="1"/>
        <end position="20"/>
    </location>
</feature>
<dbReference type="OrthoDB" id="5501050at2"/>
<keyword evidence="5" id="KW-1185">Reference proteome</keyword>
<proteinExistence type="predicted"/>
<dbReference type="AlphaFoldDB" id="A0A0K1PKU6"/>